<feature type="domain" description="7,8-dihydro-6-hydroxymethylpterin-pyrophosphokinase" evidence="9">
    <location>
        <begin position="6"/>
        <end position="140"/>
    </location>
</feature>
<dbReference type="GO" id="GO:0046656">
    <property type="term" value="P:folic acid biosynthetic process"/>
    <property type="evidence" value="ECO:0007669"/>
    <property type="project" value="UniProtKB-KW"/>
</dbReference>
<dbReference type="GO" id="GO:0003848">
    <property type="term" value="F:2-amino-4-hydroxy-6-hydroxymethyldihydropteridine diphosphokinase activity"/>
    <property type="evidence" value="ECO:0007669"/>
    <property type="project" value="UniProtKB-EC"/>
</dbReference>
<dbReference type="AlphaFoldDB" id="A0A5C1A7Z2"/>
<keyword evidence="11" id="KW-1185">Reference proteome</keyword>
<dbReference type="PANTHER" id="PTHR42760:SF40">
    <property type="entry name" value="3-OXOACYL-[ACYL-CARRIER-PROTEIN] REDUCTASE, CHLOROPLASTIC"/>
    <property type="match status" value="1"/>
</dbReference>
<keyword evidence="6 10" id="KW-0418">Kinase</keyword>
<dbReference type="Proteomes" id="UP000324974">
    <property type="component" value="Chromosome"/>
</dbReference>
<evidence type="ECO:0000256" key="6">
    <source>
        <dbReference type="ARBA" id="ARBA00022777"/>
    </source>
</evidence>
<keyword evidence="4" id="KW-0808">Transferase</keyword>
<dbReference type="PANTHER" id="PTHR42760">
    <property type="entry name" value="SHORT-CHAIN DEHYDROGENASES/REDUCTASES FAMILY MEMBER"/>
    <property type="match status" value="1"/>
</dbReference>
<evidence type="ECO:0000256" key="8">
    <source>
        <dbReference type="ARBA" id="ARBA00022909"/>
    </source>
</evidence>
<dbReference type="SUPFAM" id="SSF51735">
    <property type="entry name" value="NAD(P)-binding Rossmann-fold domains"/>
    <property type="match status" value="1"/>
</dbReference>
<dbReference type="OrthoDB" id="248827at2"/>
<dbReference type="CDD" id="cd05233">
    <property type="entry name" value="SDR_c"/>
    <property type="match status" value="1"/>
</dbReference>
<dbReference type="EC" id="2.7.6.3" evidence="3"/>
<dbReference type="Pfam" id="PF13561">
    <property type="entry name" value="adh_short_C2"/>
    <property type="match status" value="1"/>
</dbReference>
<dbReference type="InterPro" id="IPR002347">
    <property type="entry name" value="SDR_fam"/>
</dbReference>
<dbReference type="GO" id="GO:0016301">
    <property type="term" value="F:kinase activity"/>
    <property type="evidence" value="ECO:0007669"/>
    <property type="project" value="UniProtKB-KW"/>
</dbReference>
<dbReference type="Gene3D" id="3.40.50.720">
    <property type="entry name" value="NAD(P)-binding Rossmann-like Domain"/>
    <property type="match status" value="1"/>
</dbReference>
<gene>
    <name evidence="10" type="primary">folK</name>
    <name evidence="10" type="ORF">PX52LOC_01506</name>
</gene>
<dbReference type="Gene3D" id="3.30.70.560">
    <property type="entry name" value="7,8-Dihydro-6-hydroxymethylpterin-pyrophosphokinase HPPK"/>
    <property type="match status" value="1"/>
</dbReference>
<protein>
    <recommendedName>
        <fullName evidence="3">2-amino-4-hydroxy-6-hydroxymethyldihydropteridine diphosphokinase</fullName>
        <ecNumber evidence="3">2.7.6.3</ecNumber>
    </recommendedName>
</protein>
<evidence type="ECO:0000256" key="3">
    <source>
        <dbReference type="ARBA" id="ARBA00013253"/>
    </source>
</evidence>
<evidence type="ECO:0000256" key="4">
    <source>
        <dbReference type="ARBA" id="ARBA00022679"/>
    </source>
</evidence>
<name>A0A5C1A7Z2_9BACT</name>
<dbReference type="InterPro" id="IPR036291">
    <property type="entry name" value="NAD(P)-bd_dom_sf"/>
</dbReference>
<reference evidence="11" key="1">
    <citation type="submission" date="2019-08" db="EMBL/GenBank/DDBJ databases">
        <title>Limnoglobus roseus gen. nov., sp. nov., a novel freshwater planctomycete with a giant genome from the family Gemmataceae.</title>
        <authorList>
            <person name="Kulichevskaya I.S."/>
            <person name="Naumoff D.G."/>
            <person name="Miroshnikov K."/>
            <person name="Ivanova A."/>
            <person name="Philippov D.A."/>
            <person name="Hakobyan A."/>
            <person name="Rijpstra I.C."/>
            <person name="Sinninghe Damste J.S."/>
            <person name="Liesack W."/>
            <person name="Dedysh S.N."/>
        </authorList>
    </citation>
    <scope>NUCLEOTIDE SEQUENCE [LARGE SCALE GENOMIC DNA]</scope>
    <source>
        <strain evidence="11">PX52</strain>
    </source>
</reference>
<dbReference type="EMBL" id="CP042425">
    <property type="protein sequence ID" value="QEL14615.1"/>
    <property type="molecule type" value="Genomic_DNA"/>
</dbReference>
<evidence type="ECO:0000313" key="11">
    <source>
        <dbReference type="Proteomes" id="UP000324974"/>
    </source>
</evidence>
<dbReference type="Pfam" id="PF01288">
    <property type="entry name" value="HPPK"/>
    <property type="match status" value="1"/>
</dbReference>
<comment type="pathway">
    <text evidence="1">Cofactor biosynthesis; tetrahydrofolate biosynthesis; 2-amino-4-hydroxy-6-hydroxymethyl-7,8-dihydropteridine diphosphate from 7,8-dihydroneopterin triphosphate: step 4/4.</text>
</comment>
<dbReference type="KEGG" id="lrs:PX52LOC_01506"/>
<keyword evidence="7" id="KW-0067">ATP-binding</keyword>
<evidence type="ECO:0000256" key="2">
    <source>
        <dbReference type="ARBA" id="ARBA00006484"/>
    </source>
</evidence>
<dbReference type="GO" id="GO:0030497">
    <property type="term" value="P:fatty acid elongation"/>
    <property type="evidence" value="ECO:0007669"/>
    <property type="project" value="TreeGrafter"/>
</dbReference>
<dbReference type="InterPro" id="IPR000550">
    <property type="entry name" value="Hppk"/>
</dbReference>
<comment type="similarity">
    <text evidence="2">Belongs to the short-chain dehydrogenases/reductases (SDR) family.</text>
</comment>
<evidence type="ECO:0000256" key="1">
    <source>
        <dbReference type="ARBA" id="ARBA00005051"/>
    </source>
</evidence>
<dbReference type="CDD" id="cd00483">
    <property type="entry name" value="HPPK"/>
    <property type="match status" value="1"/>
</dbReference>
<dbReference type="UniPathway" id="UPA00077">
    <property type="reaction ID" value="UER00155"/>
</dbReference>
<evidence type="ECO:0000259" key="9">
    <source>
        <dbReference type="Pfam" id="PF01288"/>
    </source>
</evidence>
<dbReference type="SUPFAM" id="SSF55083">
    <property type="entry name" value="6-hydroxymethyl-7,8-dihydropterin pyrophosphokinase, HPPK"/>
    <property type="match status" value="1"/>
</dbReference>
<dbReference type="InterPro" id="IPR035907">
    <property type="entry name" value="Hppk_sf"/>
</dbReference>
<sequence length="428" mass="46278">MPQIPIALGSNVGDRRGYLDAALRRLRVEPHIRVVAVSPYYDTPPVDASADSQNYLNAAALLDTDLPPQAVLRIFLEIEHQLGRRRPATARAMGLYAPRTLDLDLLCYGDQIWDSPELTLPHPRMHERSFVLKPLADIAPNIVHPVLRQTVADLLADRPADERDAVKMPSFTEDSNRHLFAGVRVLVTGSTSGIGRAMATAFAERGADVLIHGYRSHEAAATVANQLRAYGQDCRAVMADLRQPAEVDRLAKEAWDTLGDGLGVLICNAGADTLTGELAKLSFDEKLETLLAVDLKATMRLARAIGDKMKAAGRGTILTMGWDQAETGMEGDSGQLFAAVKGAVMSFTRSLALSLAPQVRVNCLAPGWIRTAWGETASAAWHDRVRRETPLGVWGLPDDLAAAAVWLASPGANFMTGQTVRINGGAVR</sequence>
<accession>A0A5C1A7Z2</accession>
<organism evidence="10 11">
    <name type="scientific">Limnoglobus roseus</name>
    <dbReference type="NCBI Taxonomy" id="2598579"/>
    <lineage>
        <taxon>Bacteria</taxon>
        <taxon>Pseudomonadati</taxon>
        <taxon>Planctomycetota</taxon>
        <taxon>Planctomycetia</taxon>
        <taxon>Gemmatales</taxon>
        <taxon>Gemmataceae</taxon>
        <taxon>Limnoglobus</taxon>
    </lineage>
</organism>
<keyword evidence="8" id="KW-0289">Folate biosynthesis</keyword>
<dbReference type="GO" id="GO:0016616">
    <property type="term" value="F:oxidoreductase activity, acting on the CH-OH group of donors, NAD or NADP as acceptor"/>
    <property type="evidence" value="ECO:0007669"/>
    <property type="project" value="TreeGrafter"/>
</dbReference>
<evidence type="ECO:0000256" key="7">
    <source>
        <dbReference type="ARBA" id="ARBA00022840"/>
    </source>
</evidence>
<dbReference type="GO" id="GO:0005524">
    <property type="term" value="F:ATP binding"/>
    <property type="evidence" value="ECO:0007669"/>
    <property type="project" value="UniProtKB-KW"/>
</dbReference>
<proteinExistence type="inferred from homology"/>
<dbReference type="PRINTS" id="PR00081">
    <property type="entry name" value="GDHRDH"/>
</dbReference>
<evidence type="ECO:0000256" key="5">
    <source>
        <dbReference type="ARBA" id="ARBA00022741"/>
    </source>
</evidence>
<keyword evidence="5" id="KW-0547">Nucleotide-binding</keyword>
<dbReference type="RefSeq" id="WP_149109499.1">
    <property type="nucleotide sequence ID" value="NZ_CP042425.1"/>
</dbReference>
<evidence type="ECO:0000313" key="10">
    <source>
        <dbReference type="EMBL" id="QEL14615.1"/>
    </source>
</evidence>
<dbReference type="NCBIfam" id="TIGR01498">
    <property type="entry name" value="folK"/>
    <property type="match status" value="1"/>
</dbReference>
<dbReference type="GO" id="GO:0046654">
    <property type="term" value="P:tetrahydrofolate biosynthetic process"/>
    <property type="evidence" value="ECO:0007669"/>
    <property type="project" value="UniProtKB-UniPathway"/>
</dbReference>